<organism evidence="7 8">
    <name type="scientific">Velamenicoccus archaeovorus</name>
    <dbReference type="NCBI Taxonomy" id="1930593"/>
    <lineage>
        <taxon>Bacteria</taxon>
        <taxon>Pseudomonadati</taxon>
        <taxon>Candidatus Omnitrophota</taxon>
        <taxon>Candidatus Velamenicoccus</taxon>
    </lineage>
</organism>
<dbReference type="SUPFAM" id="SSF52518">
    <property type="entry name" value="Thiamin diphosphate-binding fold (THDP-binding)"/>
    <property type="match status" value="1"/>
</dbReference>
<evidence type="ECO:0000256" key="2">
    <source>
        <dbReference type="ARBA" id="ARBA00007131"/>
    </source>
</evidence>
<dbReference type="EC" id="2.2.1.1" evidence="7"/>
<dbReference type="InterPro" id="IPR029061">
    <property type="entry name" value="THDP-binding"/>
</dbReference>
<dbReference type="Pfam" id="PF00456">
    <property type="entry name" value="Transketolase_N"/>
    <property type="match status" value="1"/>
</dbReference>
<accession>A0A410P7H1</accession>
<reference evidence="7 8" key="1">
    <citation type="submission" date="2017-01" db="EMBL/GenBank/DDBJ databases">
        <title>First insights into the biology of 'candidatus Vampirococcus archaeovorus'.</title>
        <authorList>
            <person name="Kizina J."/>
            <person name="Jordan S."/>
            <person name="Stueber K."/>
            <person name="Reinhardt R."/>
            <person name="Harder J."/>
        </authorList>
    </citation>
    <scope>NUCLEOTIDE SEQUENCE [LARGE SCALE GENOMIC DNA]</scope>
    <source>
        <strain evidence="7 8">LiM</strain>
    </source>
</reference>
<dbReference type="Gene3D" id="3.40.50.970">
    <property type="match status" value="1"/>
</dbReference>
<gene>
    <name evidence="7" type="ORF">BU251_00590</name>
</gene>
<dbReference type="InterPro" id="IPR005474">
    <property type="entry name" value="Transketolase_N"/>
</dbReference>
<evidence type="ECO:0000256" key="4">
    <source>
        <dbReference type="ARBA" id="ARBA00022723"/>
    </source>
</evidence>
<keyword evidence="8" id="KW-1185">Reference proteome</keyword>
<proteinExistence type="inferred from homology"/>
<evidence type="ECO:0000256" key="3">
    <source>
        <dbReference type="ARBA" id="ARBA00022679"/>
    </source>
</evidence>
<dbReference type="InterPro" id="IPR049557">
    <property type="entry name" value="Transketolase_CS"/>
</dbReference>
<evidence type="ECO:0000313" key="7">
    <source>
        <dbReference type="EMBL" id="QAT17961.1"/>
    </source>
</evidence>
<sequence length="273" mass="30589">MDSRKIKELEDKAREIRIMIVQMLARAGSGHPGGSLSSTDILTCLYYAVMRHNPRDPSWPDRDRFHLSKGHCCPALYAVLAEQGYFAKEELWKLRRFGCLLQGHPERHTPGIEVCSGSLGQGLSVALGMSLAAKLDRKDYRTYCLLGDGEIQEGNVWEAAMAAAHYKCDNLCVILDYNGFQIDGRVMEVMAIEPLAEKWRSFGWYVLEIDGHNMAAIHKAFATAKKIKEKPTIIIAKTIKGKGVSFMENVVDFHGRAPSREEEDLAMKELGES</sequence>
<keyword evidence="3 7" id="KW-0808">Transferase</keyword>
<feature type="domain" description="Transketolase N-terminal" evidence="6">
    <location>
        <begin position="13"/>
        <end position="270"/>
    </location>
</feature>
<evidence type="ECO:0000256" key="1">
    <source>
        <dbReference type="ARBA" id="ARBA00001964"/>
    </source>
</evidence>
<keyword evidence="4" id="KW-0479">Metal-binding</keyword>
<comment type="similarity">
    <text evidence="2">Belongs to the transketolase family.</text>
</comment>
<dbReference type="GO" id="GO:0004802">
    <property type="term" value="F:transketolase activity"/>
    <property type="evidence" value="ECO:0007669"/>
    <property type="project" value="UniProtKB-EC"/>
</dbReference>
<dbReference type="EMBL" id="CP019384">
    <property type="protein sequence ID" value="QAT17961.1"/>
    <property type="molecule type" value="Genomic_DNA"/>
</dbReference>
<dbReference type="KEGG" id="vai:BU251_00590"/>
<evidence type="ECO:0000256" key="5">
    <source>
        <dbReference type="ARBA" id="ARBA00023052"/>
    </source>
</evidence>
<evidence type="ECO:0000313" key="8">
    <source>
        <dbReference type="Proteomes" id="UP000287243"/>
    </source>
</evidence>
<dbReference type="PANTHER" id="PTHR47514:SF1">
    <property type="entry name" value="TRANSKETOLASE N-TERMINAL SECTION-RELATED"/>
    <property type="match status" value="1"/>
</dbReference>
<dbReference type="PROSITE" id="PS00801">
    <property type="entry name" value="TRANSKETOLASE_1"/>
    <property type="match status" value="1"/>
</dbReference>
<dbReference type="CDD" id="cd02012">
    <property type="entry name" value="TPP_TK"/>
    <property type="match status" value="1"/>
</dbReference>
<protein>
    <submittedName>
        <fullName evidence="7">Transketolase, N-terminal section</fullName>
        <ecNumber evidence="7">2.2.1.1</ecNumber>
    </submittedName>
</protein>
<dbReference type="PANTHER" id="PTHR47514">
    <property type="entry name" value="TRANSKETOLASE N-TERMINAL SECTION-RELATED"/>
    <property type="match status" value="1"/>
</dbReference>
<dbReference type="GO" id="GO:0046872">
    <property type="term" value="F:metal ion binding"/>
    <property type="evidence" value="ECO:0007669"/>
    <property type="project" value="UniProtKB-KW"/>
</dbReference>
<dbReference type="OrthoDB" id="8732661at2"/>
<dbReference type="AlphaFoldDB" id="A0A410P7H1"/>
<name>A0A410P7H1_VELA1</name>
<comment type="cofactor">
    <cofactor evidence="1">
        <name>thiamine diphosphate</name>
        <dbReference type="ChEBI" id="CHEBI:58937"/>
    </cofactor>
</comment>
<dbReference type="Proteomes" id="UP000287243">
    <property type="component" value="Chromosome"/>
</dbReference>
<keyword evidence="5" id="KW-0786">Thiamine pyrophosphate</keyword>
<evidence type="ECO:0000259" key="6">
    <source>
        <dbReference type="Pfam" id="PF00456"/>
    </source>
</evidence>